<proteinExistence type="predicted"/>
<dbReference type="Gene3D" id="3.10.450.40">
    <property type="match status" value="2"/>
</dbReference>
<organism evidence="3 4">
    <name type="scientific">Streptomyces sp. 900116325</name>
    <dbReference type="NCBI Taxonomy" id="3154295"/>
    <lineage>
        <taxon>Bacteria</taxon>
        <taxon>Bacillati</taxon>
        <taxon>Actinomycetota</taxon>
        <taxon>Actinomycetes</taxon>
        <taxon>Kitasatosporales</taxon>
        <taxon>Streptomycetaceae</taxon>
        <taxon>Streptomyces</taxon>
    </lineage>
</organism>
<comment type="caution">
    <text evidence="3">The sequence shown here is derived from an EMBL/GenBank/DDBJ whole genome shotgun (WGS) entry which is preliminary data.</text>
</comment>
<accession>A0ABV2UEE2</accession>
<feature type="domain" description="PepSY" evidence="2">
    <location>
        <begin position="168"/>
        <end position="227"/>
    </location>
</feature>
<evidence type="ECO:0000313" key="3">
    <source>
        <dbReference type="EMBL" id="MET8436222.1"/>
    </source>
</evidence>
<gene>
    <name evidence="3" type="ORF">ABZV61_26260</name>
</gene>
<dbReference type="EMBL" id="JBEXIP010000024">
    <property type="protein sequence ID" value="MET8436222.1"/>
    <property type="molecule type" value="Genomic_DNA"/>
</dbReference>
<evidence type="ECO:0000256" key="1">
    <source>
        <dbReference type="SAM" id="MobiDB-lite"/>
    </source>
</evidence>
<feature type="domain" description="PepSY" evidence="2">
    <location>
        <begin position="85"/>
        <end position="141"/>
    </location>
</feature>
<sequence length="232" mass="24324">MTTKRNGVSVVGEPSMGLRVIGLMCAAATAGTMLTGCGNDNGDGGGTGNLVPPSRAAPAAARSASPTGALTQDQADRKALVPRAKVSYDKALRAAVAAVPDSKPVAAELEGSDVVGPRWDTQVATSDGTVRSVRVDAVTGKADQPRTESDDNGDDRRELAGWLKRATVTAEQAARTATDKKKGTITSIELDDSDDGKLMWSVDVVTTKDWNKTTFDIDATNRKILREHVDTD</sequence>
<feature type="region of interest" description="Disordered" evidence="1">
    <location>
        <begin position="45"/>
        <end position="74"/>
    </location>
</feature>
<evidence type="ECO:0000259" key="2">
    <source>
        <dbReference type="Pfam" id="PF03413"/>
    </source>
</evidence>
<protein>
    <submittedName>
        <fullName evidence="3">PepSY domain-containing protein</fullName>
    </submittedName>
</protein>
<reference evidence="3 4" key="1">
    <citation type="submission" date="2024-06" db="EMBL/GenBank/DDBJ databases">
        <title>The Natural Products Discovery Center: Release of the First 8490 Sequenced Strains for Exploring Actinobacteria Biosynthetic Diversity.</title>
        <authorList>
            <person name="Kalkreuter E."/>
            <person name="Kautsar S.A."/>
            <person name="Yang D."/>
            <person name="Bader C.D."/>
            <person name="Teijaro C.N."/>
            <person name="Fluegel L."/>
            <person name="Davis C.M."/>
            <person name="Simpson J.R."/>
            <person name="Lauterbach L."/>
            <person name="Steele A.D."/>
            <person name="Gui C."/>
            <person name="Meng S."/>
            <person name="Li G."/>
            <person name="Viehrig K."/>
            <person name="Ye F."/>
            <person name="Su P."/>
            <person name="Kiefer A.F."/>
            <person name="Nichols A."/>
            <person name="Cepeda A.J."/>
            <person name="Yan W."/>
            <person name="Fan B."/>
            <person name="Jiang Y."/>
            <person name="Adhikari A."/>
            <person name="Zheng C.-J."/>
            <person name="Schuster L."/>
            <person name="Cowan T.M."/>
            <person name="Smanski M.J."/>
            <person name="Chevrette M.G."/>
            <person name="De Carvalho L.P.S."/>
            <person name="Shen B."/>
        </authorList>
    </citation>
    <scope>NUCLEOTIDE SEQUENCE [LARGE SCALE GENOMIC DNA]</scope>
    <source>
        <strain evidence="3 4">NPDC005137</strain>
    </source>
</reference>
<dbReference type="Pfam" id="PF03413">
    <property type="entry name" value="PepSY"/>
    <property type="match status" value="2"/>
</dbReference>
<dbReference type="Proteomes" id="UP001550044">
    <property type="component" value="Unassembled WGS sequence"/>
</dbReference>
<name>A0ABV2UEE2_9ACTN</name>
<evidence type="ECO:0000313" key="4">
    <source>
        <dbReference type="Proteomes" id="UP001550044"/>
    </source>
</evidence>
<keyword evidence="4" id="KW-1185">Reference proteome</keyword>
<dbReference type="RefSeq" id="WP_356501977.1">
    <property type="nucleotide sequence ID" value="NZ_JBEXEF010000048.1"/>
</dbReference>
<dbReference type="InterPro" id="IPR025711">
    <property type="entry name" value="PepSY"/>
</dbReference>
<feature type="compositionally biased region" description="Low complexity" evidence="1">
    <location>
        <begin position="52"/>
        <end position="66"/>
    </location>
</feature>